<dbReference type="CDD" id="cd04301">
    <property type="entry name" value="NAT_SF"/>
    <property type="match status" value="1"/>
</dbReference>
<protein>
    <submittedName>
        <fullName evidence="2">GCN5-related N-acetyltransferase</fullName>
    </submittedName>
</protein>
<dbReference type="EMBL" id="CM001436">
    <property type="protein sequence ID" value="EHQ34709.1"/>
    <property type="molecule type" value="Genomic_DNA"/>
</dbReference>
<evidence type="ECO:0000313" key="2">
    <source>
        <dbReference type="EMBL" id="EHQ34709.1"/>
    </source>
</evidence>
<organism evidence="2 3">
    <name type="scientific">Methanoplanus limicola DSM 2279</name>
    <dbReference type="NCBI Taxonomy" id="937775"/>
    <lineage>
        <taxon>Archaea</taxon>
        <taxon>Methanobacteriati</taxon>
        <taxon>Methanobacteriota</taxon>
        <taxon>Stenosarchaea group</taxon>
        <taxon>Methanomicrobia</taxon>
        <taxon>Methanomicrobiales</taxon>
        <taxon>Methanomicrobiaceae</taxon>
        <taxon>Methanoplanus</taxon>
    </lineage>
</organism>
<gene>
    <name evidence="2" type="ORF">Metlim_0576</name>
</gene>
<reference evidence="2 3" key="1">
    <citation type="submission" date="2011-10" db="EMBL/GenBank/DDBJ databases">
        <title>The Improved High-Quality Draft genome of Methanoplanus limicola DSM 2279.</title>
        <authorList>
            <consortium name="US DOE Joint Genome Institute (JGI-PGF)"/>
            <person name="Lucas S."/>
            <person name="Copeland A."/>
            <person name="Lapidus A."/>
            <person name="Glavina del Rio T."/>
            <person name="Dalin E."/>
            <person name="Tice H."/>
            <person name="Bruce D."/>
            <person name="Goodwin L."/>
            <person name="Pitluck S."/>
            <person name="Peters L."/>
            <person name="Mikhailova N."/>
            <person name="Lu M."/>
            <person name="Kyrpides N."/>
            <person name="Mavromatis K."/>
            <person name="Ivanova N."/>
            <person name="Markowitz V."/>
            <person name="Cheng J.-F."/>
            <person name="Hugenholtz P."/>
            <person name="Woyke T."/>
            <person name="Wu D."/>
            <person name="Wirth R."/>
            <person name="Brambilla E.-M."/>
            <person name="Klenk H.-P."/>
            <person name="Eisen J.A."/>
        </authorList>
    </citation>
    <scope>NUCLEOTIDE SEQUENCE [LARGE SCALE GENOMIC DNA]</scope>
    <source>
        <strain evidence="2 3">DSM 2279</strain>
    </source>
</reference>
<dbReference type="Proteomes" id="UP000005741">
    <property type="component" value="Chromosome"/>
</dbReference>
<sequence length="150" mass="17167">MNITVRKAKPEDAADISGNNIRMAYETERLVLDPDTVLKGVVGLFEDKNRGFYIVAGCGGEIAGQCMITYEWSDWRSADFWWIQSVYVREEFRKMGIFKKIYEFIAGISGSEGKVCGIRLYVDDGNKDAIEVYGRMGFSRSHYLMFEKDL</sequence>
<dbReference type="PROSITE" id="PS51186">
    <property type="entry name" value="GNAT"/>
    <property type="match status" value="1"/>
</dbReference>
<dbReference type="PATRIC" id="fig|937775.9.peg.675"/>
<keyword evidence="3" id="KW-1185">Reference proteome</keyword>
<dbReference type="AlphaFoldDB" id="H1Z2X0"/>
<dbReference type="RefSeq" id="WP_004076412.1">
    <property type="nucleotide sequence ID" value="NZ_CM001436.1"/>
</dbReference>
<dbReference type="OrthoDB" id="111868at2157"/>
<dbReference type="SUPFAM" id="SSF55729">
    <property type="entry name" value="Acyl-CoA N-acyltransferases (Nat)"/>
    <property type="match status" value="1"/>
</dbReference>
<dbReference type="STRING" id="937775.Metlim_0576"/>
<evidence type="ECO:0000259" key="1">
    <source>
        <dbReference type="PROSITE" id="PS51186"/>
    </source>
</evidence>
<keyword evidence="2" id="KW-0808">Transferase</keyword>
<dbReference type="InParanoid" id="H1Z2X0"/>
<dbReference type="Pfam" id="PF00583">
    <property type="entry name" value="Acetyltransf_1"/>
    <property type="match status" value="1"/>
</dbReference>
<proteinExistence type="predicted"/>
<accession>H1Z2X0</accession>
<evidence type="ECO:0000313" key="3">
    <source>
        <dbReference type="Proteomes" id="UP000005741"/>
    </source>
</evidence>
<dbReference type="HOGENOM" id="CLU_119435_0_0_2"/>
<dbReference type="Gene3D" id="3.40.630.30">
    <property type="match status" value="1"/>
</dbReference>
<dbReference type="GO" id="GO:0016747">
    <property type="term" value="F:acyltransferase activity, transferring groups other than amino-acyl groups"/>
    <property type="evidence" value="ECO:0007669"/>
    <property type="project" value="InterPro"/>
</dbReference>
<feature type="domain" description="N-acetyltransferase" evidence="1">
    <location>
        <begin position="3"/>
        <end position="150"/>
    </location>
</feature>
<dbReference type="InterPro" id="IPR000182">
    <property type="entry name" value="GNAT_dom"/>
</dbReference>
<dbReference type="InterPro" id="IPR016181">
    <property type="entry name" value="Acyl_CoA_acyltransferase"/>
</dbReference>
<name>H1Z2X0_9EURY</name>